<feature type="transmembrane region" description="Helical" evidence="6">
    <location>
        <begin position="170"/>
        <end position="190"/>
    </location>
</feature>
<evidence type="ECO:0000256" key="2">
    <source>
        <dbReference type="ARBA" id="ARBA00022475"/>
    </source>
</evidence>
<evidence type="ECO:0000259" key="7">
    <source>
        <dbReference type="PROSITE" id="PS50042"/>
    </source>
</evidence>
<dbReference type="Pfam" id="PF07690">
    <property type="entry name" value="MFS_1"/>
    <property type="match status" value="1"/>
</dbReference>
<feature type="transmembrane region" description="Helical" evidence="6">
    <location>
        <begin position="93"/>
        <end position="117"/>
    </location>
</feature>
<dbReference type="PROSITE" id="PS50042">
    <property type="entry name" value="CNMP_BINDING_3"/>
    <property type="match status" value="1"/>
</dbReference>
<dbReference type="Gene3D" id="2.60.120.10">
    <property type="entry name" value="Jelly Rolls"/>
    <property type="match status" value="1"/>
</dbReference>
<feature type="transmembrane region" description="Helical" evidence="6">
    <location>
        <begin position="253"/>
        <end position="273"/>
    </location>
</feature>
<dbReference type="SUPFAM" id="SSF103473">
    <property type="entry name" value="MFS general substrate transporter"/>
    <property type="match status" value="1"/>
</dbReference>
<dbReference type="InterPro" id="IPR011701">
    <property type="entry name" value="MFS"/>
</dbReference>
<dbReference type="CDD" id="cd06173">
    <property type="entry name" value="MFS_MefA_like"/>
    <property type="match status" value="1"/>
</dbReference>
<dbReference type="AlphaFoldDB" id="A0A6J7L1Y7"/>
<dbReference type="EMBL" id="CAFBNF010000272">
    <property type="protein sequence ID" value="CAB4959724.1"/>
    <property type="molecule type" value="Genomic_DNA"/>
</dbReference>
<sequence length="608" mass="61940">MAPTKEGDGIRLSRVMVAYSGFCVVEYAYWAGVLIYAYTVGGAAIAGVVLLAQLLPAALLAAPLGSLVDWLPTGAALVVSYATQSVLMALLAVAAWVGAGLVVIVTLSALVTIAVALSRPLHYAALPQLVPTPRLLVRTNATSGFVEGVGVFLGPAIAGLLMLVSGLAAAALASAAVTAVAAVLCLRLGIPHARVAEGLPNEGVLTGVRAVAHDRSLLSLLVLVFASFVVTGSLEILGVSFATDVLGAGASTAGLMMGAAGIGLLIGSAGAVGLSMRPRLTGPVTLTLAIAGLPLLLMAAVGTLPLAVVLLTLSGVGIAMSAVAGRTLLQRTTEGTMLARVFAVQESVLLFGLSLGAILGPLFVTSMGAAHAYVPLGTALIVISLLAIPSLRVLDGRAAFRPDVARLLSTVPFLGGMPAPAFESLAQSARWVYVTQGQVLVRQGHVDDVLYVVDVGRLSVEVDGLRVRVLESGDAFEESALLRASPRTATLTATESGRVLAVSRADFLRSTAMGMSARSLAGLLSEDANEAHVVAALIRAPADEATLRQLLAMEPRALSDVLATLLDSGVIRLEGGVYRAVFGRRRTMGPSLAGRLNAAEGLGESGGV</sequence>
<dbReference type="SMART" id="SM00100">
    <property type="entry name" value="cNMP"/>
    <property type="match status" value="1"/>
</dbReference>
<dbReference type="Pfam" id="PF00027">
    <property type="entry name" value="cNMP_binding"/>
    <property type="match status" value="1"/>
</dbReference>
<feature type="transmembrane region" description="Helical" evidence="6">
    <location>
        <begin position="35"/>
        <end position="55"/>
    </location>
</feature>
<name>A0A6J7L1Y7_9ZZZZ</name>
<feature type="domain" description="Cyclic nucleotide-binding" evidence="7">
    <location>
        <begin position="413"/>
        <end position="509"/>
    </location>
</feature>
<dbReference type="SUPFAM" id="SSF51206">
    <property type="entry name" value="cAMP-binding domain-like"/>
    <property type="match status" value="1"/>
</dbReference>
<keyword evidence="3 6" id="KW-0812">Transmembrane</keyword>
<dbReference type="InterPro" id="IPR000595">
    <property type="entry name" value="cNMP-bd_dom"/>
</dbReference>
<keyword evidence="2" id="KW-1003">Cell membrane</keyword>
<feature type="transmembrane region" description="Helical" evidence="6">
    <location>
        <begin position="144"/>
        <end position="164"/>
    </location>
</feature>
<dbReference type="Gene3D" id="1.20.1250.20">
    <property type="entry name" value="MFS general substrate transporter like domains"/>
    <property type="match status" value="1"/>
</dbReference>
<evidence type="ECO:0000256" key="6">
    <source>
        <dbReference type="SAM" id="Phobius"/>
    </source>
</evidence>
<dbReference type="CDD" id="cd00038">
    <property type="entry name" value="CAP_ED"/>
    <property type="match status" value="1"/>
</dbReference>
<evidence type="ECO:0000256" key="1">
    <source>
        <dbReference type="ARBA" id="ARBA00004651"/>
    </source>
</evidence>
<dbReference type="InterPro" id="IPR018490">
    <property type="entry name" value="cNMP-bd_dom_sf"/>
</dbReference>
<reference evidence="8" key="1">
    <citation type="submission" date="2020-05" db="EMBL/GenBank/DDBJ databases">
        <authorList>
            <person name="Chiriac C."/>
            <person name="Salcher M."/>
            <person name="Ghai R."/>
            <person name="Kavagutti S V."/>
        </authorList>
    </citation>
    <scope>NUCLEOTIDE SEQUENCE</scope>
</reference>
<protein>
    <submittedName>
        <fullName evidence="8">Unannotated protein</fullName>
    </submittedName>
</protein>
<evidence type="ECO:0000256" key="5">
    <source>
        <dbReference type="ARBA" id="ARBA00023136"/>
    </source>
</evidence>
<gene>
    <name evidence="8" type="ORF">UFOPK3773_01913</name>
</gene>
<dbReference type="GO" id="GO:0005886">
    <property type="term" value="C:plasma membrane"/>
    <property type="evidence" value="ECO:0007669"/>
    <property type="project" value="UniProtKB-SubCell"/>
</dbReference>
<feature type="transmembrane region" description="Helical" evidence="6">
    <location>
        <begin position="341"/>
        <end position="364"/>
    </location>
</feature>
<evidence type="ECO:0000256" key="3">
    <source>
        <dbReference type="ARBA" id="ARBA00022692"/>
    </source>
</evidence>
<dbReference type="PANTHER" id="PTHR23513">
    <property type="entry name" value="INTEGRAL MEMBRANE EFFLUX PROTEIN-RELATED"/>
    <property type="match status" value="1"/>
</dbReference>
<organism evidence="8">
    <name type="scientific">freshwater metagenome</name>
    <dbReference type="NCBI Taxonomy" id="449393"/>
    <lineage>
        <taxon>unclassified sequences</taxon>
        <taxon>metagenomes</taxon>
        <taxon>ecological metagenomes</taxon>
    </lineage>
</organism>
<evidence type="ECO:0000256" key="4">
    <source>
        <dbReference type="ARBA" id="ARBA00022989"/>
    </source>
</evidence>
<dbReference type="InterPro" id="IPR036259">
    <property type="entry name" value="MFS_trans_sf"/>
</dbReference>
<accession>A0A6J7L1Y7</accession>
<dbReference type="InterPro" id="IPR014710">
    <property type="entry name" value="RmlC-like_jellyroll"/>
</dbReference>
<comment type="subcellular location">
    <subcellularLocation>
        <location evidence="1">Cell membrane</location>
        <topology evidence="1">Multi-pass membrane protein</topology>
    </subcellularLocation>
</comment>
<evidence type="ECO:0000313" key="8">
    <source>
        <dbReference type="EMBL" id="CAB4959724.1"/>
    </source>
</evidence>
<dbReference type="GO" id="GO:0022857">
    <property type="term" value="F:transmembrane transporter activity"/>
    <property type="evidence" value="ECO:0007669"/>
    <property type="project" value="InterPro"/>
</dbReference>
<proteinExistence type="predicted"/>
<keyword evidence="4 6" id="KW-1133">Transmembrane helix</keyword>
<feature type="transmembrane region" description="Helical" evidence="6">
    <location>
        <begin position="307"/>
        <end position="329"/>
    </location>
</feature>
<dbReference type="PANTHER" id="PTHR23513:SF18">
    <property type="entry name" value="INTEGRAL MEMBRANE PROTEIN"/>
    <property type="match status" value="1"/>
</dbReference>
<feature type="transmembrane region" description="Helical" evidence="6">
    <location>
        <begin position="217"/>
        <end position="241"/>
    </location>
</feature>
<feature type="transmembrane region" description="Helical" evidence="6">
    <location>
        <begin position="12"/>
        <end position="29"/>
    </location>
</feature>
<feature type="transmembrane region" description="Helical" evidence="6">
    <location>
        <begin position="280"/>
        <end position="301"/>
    </location>
</feature>
<keyword evidence="5 6" id="KW-0472">Membrane</keyword>
<feature type="transmembrane region" description="Helical" evidence="6">
    <location>
        <begin position="370"/>
        <end position="391"/>
    </location>
</feature>